<dbReference type="RefSeq" id="WP_140884662.1">
    <property type="nucleotide sequence ID" value="NZ_RCZP01000015.1"/>
</dbReference>
<organism evidence="2 3">
    <name type="scientific">Muricoccus nepalensis</name>
    <dbReference type="NCBI Taxonomy" id="1854500"/>
    <lineage>
        <taxon>Bacteria</taxon>
        <taxon>Pseudomonadati</taxon>
        <taxon>Pseudomonadota</taxon>
        <taxon>Alphaproteobacteria</taxon>
        <taxon>Acetobacterales</taxon>
        <taxon>Roseomonadaceae</taxon>
        <taxon>Muricoccus</taxon>
    </lineage>
</organism>
<comment type="caution">
    <text evidence="2">The sequence shown here is derived from an EMBL/GenBank/DDBJ whole genome shotgun (WGS) entry which is preliminary data.</text>
</comment>
<evidence type="ECO:0000256" key="1">
    <source>
        <dbReference type="SAM" id="MobiDB-lite"/>
    </source>
</evidence>
<dbReference type="Pfam" id="PF05621">
    <property type="entry name" value="TniB"/>
    <property type="match status" value="1"/>
</dbReference>
<sequence length="331" mass="37623">MKDIFLDDDAPDEALGRTFVDTEQTRAVFRRLDALMEVRRTTNHAWGVALLGPARCGKTSIFREYLTRCNEGNVQDRMENGATDAVRRPIRHLYLELEPQTRLMNIASQTLEAMGDPDPTFGDKGQQGNRVIENLESGLYDLVIFDEVHNLVDTDTLRVEQKAAQWLSRLLDVRACPIALIGYERFADILERNEFLEGRLLPMPRIVPHRWDDPGDMEEFAAVLSVLDSELSMPTLSGLGEVSLARQICYAVGGRFGLLEKLLTHARQLARERRHSCLTRPILRQAVEDCRAGWKSLRFNPIGMDNFEEEARKTPSGEAERSSSRGRGRRK</sequence>
<accession>A0A502FWB4</accession>
<evidence type="ECO:0000313" key="3">
    <source>
        <dbReference type="Proteomes" id="UP000317078"/>
    </source>
</evidence>
<dbReference type="SUPFAM" id="SSF52540">
    <property type="entry name" value="P-loop containing nucleoside triphosphate hydrolases"/>
    <property type="match status" value="1"/>
</dbReference>
<dbReference type="InterPro" id="IPR027417">
    <property type="entry name" value="P-loop_NTPase"/>
</dbReference>
<name>A0A502FWB4_9PROT</name>
<dbReference type="EMBL" id="RCZP01000015">
    <property type="protein sequence ID" value="TPG53660.1"/>
    <property type="molecule type" value="Genomic_DNA"/>
</dbReference>
<gene>
    <name evidence="2" type="ORF">EAH89_15755</name>
</gene>
<proteinExistence type="predicted"/>
<evidence type="ECO:0000313" key="2">
    <source>
        <dbReference type="EMBL" id="TPG53660.1"/>
    </source>
</evidence>
<feature type="region of interest" description="Disordered" evidence="1">
    <location>
        <begin position="306"/>
        <end position="331"/>
    </location>
</feature>
<dbReference type="Gene3D" id="3.40.50.300">
    <property type="entry name" value="P-loop containing nucleotide triphosphate hydrolases"/>
    <property type="match status" value="1"/>
</dbReference>
<evidence type="ECO:0008006" key="4">
    <source>
        <dbReference type="Google" id="ProtNLM"/>
    </source>
</evidence>
<keyword evidence="3" id="KW-1185">Reference proteome</keyword>
<reference evidence="2 3" key="1">
    <citation type="journal article" date="2019" name="Environ. Microbiol.">
        <title>Species interactions and distinct microbial communities in high Arctic permafrost affected cryosols are associated with the CH4 and CO2 gas fluxes.</title>
        <authorList>
            <person name="Altshuler I."/>
            <person name="Hamel J."/>
            <person name="Turney S."/>
            <person name="Magnuson E."/>
            <person name="Levesque R."/>
            <person name="Greer C."/>
            <person name="Whyte L.G."/>
        </authorList>
    </citation>
    <scope>NUCLEOTIDE SEQUENCE [LARGE SCALE GENOMIC DNA]</scope>
    <source>
        <strain evidence="2 3">S9.3B</strain>
    </source>
</reference>
<feature type="compositionally biased region" description="Basic and acidic residues" evidence="1">
    <location>
        <begin position="309"/>
        <end position="323"/>
    </location>
</feature>
<dbReference type="OrthoDB" id="6058098at2"/>
<protein>
    <recommendedName>
        <fullName evidence="4">ATP-binding protein</fullName>
    </recommendedName>
</protein>
<dbReference type="InterPro" id="IPR008868">
    <property type="entry name" value="TniB"/>
</dbReference>
<dbReference type="AlphaFoldDB" id="A0A502FWB4"/>
<dbReference type="Proteomes" id="UP000317078">
    <property type="component" value="Unassembled WGS sequence"/>
</dbReference>